<gene>
    <name evidence="3" type="ORF">FB475_5954</name>
</gene>
<dbReference type="InterPro" id="IPR020084">
    <property type="entry name" value="NUDIX_hydrolase_CS"/>
</dbReference>
<dbReference type="PANTHER" id="PTHR21310">
    <property type="entry name" value="AMINOGLYCOSIDE PHOSPHOTRANSFERASE-RELATED-RELATED"/>
    <property type="match status" value="1"/>
</dbReference>
<feature type="domain" description="Nudix hydrolase" evidence="2">
    <location>
        <begin position="28"/>
        <end position="156"/>
    </location>
</feature>
<dbReference type="SUPFAM" id="SSF55811">
    <property type="entry name" value="Nudix"/>
    <property type="match status" value="1"/>
</dbReference>
<evidence type="ECO:0000256" key="1">
    <source>
        <dbReference type="ARBA" id="ARBA00022801"/>
    </source>
</evidence>
<dbReference type="PROSITE" id="PS51462">
    <property type="entry name" value="NUDIX"/>
    <property type="match status" value="1"/>
</dbReference>
<dbReference type="RefSeq" id="WP_141860477.1">
    <property type="nucleotide sequence ID" value="NZ_BAAAKA010000014.1"/>
</dbReference>
<evidence type="ECO:0000313" key="3">
    <source>
        <dbReference type="EMBL" id="TQJ06297.1"/>
    </source>
</evidence>
<dbReference type="Pfam" id="PF00293">
    <property type="entry name" value="NUDIX"/>
    <property type="match status" value="1"/>
</dbReference>
<dbReference type="InterPro" id="IPR000086">
    <property type="entry name" value="NUDIX_hydrolase_dom"/>
</dbReference>
<keyword evidence="1" id="KW-0378">Hydrolase</keyword>
<dbReference type="PANTHER" id="PTHR21310:SF15">
    <property type="entry name" value="AMINOGLYCOSIDE PHOSPHOTRANSFERASE DOMAIN-CONTAINING PROTEIN"/>
    <property type="match status" value="1"/>
</dbReference>
<name>A0A542DT78_9ACTN</name>
<dbReference type="AlphaFoldDB" id="A0A542DT78"/>
<accession>A0A542DT78</accession>
<comment type="caution">
    <text evidence="3">The sequence shown here is derived from an EMBL/GenBank/DDBJ whole genome shotgun (WGS) entry which is preliminary data.</text>
</comment>
<dbReference type="InterPro" id="IPR011009">
    <property type="entry name" value="Kinase-like_dom_sf"/>
</dbReference>
<dbReference type="InterPro" id="IPR015797">
    <property type="entry name" value="NUDIX_hydrolase-like_dom_sf"/>
</dbReference>
<organism evidence="3 4">
    <name type="scientific">Kribbella jejuensis</name>
    <dbReference type="NCBI Taxonomy" id="236068"/>
    <lineage>
        <taxon>Bacteria</taxon>
        <taxon>Bacillati</taxon>
        <taxon>Actinomycetota</taxon>
        <taxon>Actinomycetes</taxon>
        <taxon>Propionibacteriales</taxon>
        <taxon>Kribbellaceae</taxon>
        <taxon>Kribbella</taxon>
    </lineage>
</organism>
<dbReference type="Gene3D" id="3.30.200.20">
    <property type="entry name" value="Phosphorylase Kinase, domain 1"/>
    <property type="match status" value="1"/>
</dbReference>
<dbReference type="InterPro" id="IPR051678">
    <property type="entry name" value="AGP_Transferase"/>
</dbReference>
<dbReference type="PROSITE" id="PS00893">
    <property type="entry name" value="NUDIX_BOX"/>
    <property type="match status" value="1"/>
</dbReference>
<dbReference type="SUPFAM" id="SSF56112">
    <property type="entry name" value="Protein kinase-like (PK-like)"/>
    <property type="match status" value="1"/>
</dbReference>
<dbReference type="EMBL" id="VFMM01000003">
    <property type="protein sequence ID" value="TQJ06297.1"/>
    <property type="molecule type" value="Genomic_DNA"/>
</dbReference>
<dbReference type="Gene3D" id="3.90.1200.10">
    <property type="match status" value="1"/>
</dbReference>
<dbReference type="Gene3D" id="3.90.79.10">
    <property type="entry name" value="Nucleoside Triphosphate Pyrophosphohydrolase"/>
    <property type="match status" value="1"/>
</dbReference>
<dbReference type="Proteomes" id="UP000316298">
    <property type="component" value="Unassembled WGS sequence"/>
</dbReference>
<dbReference type="GO" id="GO:0016787">
    <property type="term" value="F:hydrolase activity"/>
    <property type="evidence" value="ECO:0007669"/>
    <property type="project" value="UniProtKB-KW"/>
</dbReference>
<dbReference type="OrthoDB" id="67499at2"/>
<dbReference type="InterPro" id="IPR002575">
    <property type="entry name" value="Aminoglycoside_PTrfase"/>
</dbReference>
<protein>
    <submittedName>
        <fullName evidence="3">NUDIX domain-containing protein</fullName>
    </submittedName>
</protein>
<proteinExistence type="predicted"/>
<sequence length="408" mass="45018">MDELVAILDEHNQVTGSVPRSVMRRDNLRHSATGVVVRNPAGDIYVHRRTSTKDVYPGRYDFAAGGVVAAGEDPFHAVVRELEEELGIAGVELTRLPEGDYADENTQYHAYLYTCVWDGPVRHQPEEVEWGAWMSPADLVAKFDEWSFMPDSVGLLGDWVRSLAIDEGWDSRAWIEGPWIHRAPRRPEVRPRLLAEATLLPWLAPQLPLPIPVPERTADGVRHLRLPGQPFTDGDEETGRALGGFLKALHAVDSAEAVRYGALDAATATAEKTATLAEFRTQIVPLLPAELHGKALDLLDRVALVRTSLIHCDFGPDHILMQDGRITGIIDWTDAVIGDPALDLCWPLNGAPEPVAAGVREVYRPSPDLIKRSKDWARLSPWYGVHRGLLLDLPGDVESGLAQIITAL</sequence>
<evidence type="ECO:0000313" key="4">
    <source>
        <dbReference type="Proteomes" id="UP000316298"/>
    </source>
</evidence>
<evidence type="ECO:0000259" key="2">
    <source>
        <dbReference type="PROSITE" id="PS51462"/>
    </source>
</evidence>
<dbReference type="Pfam" id="PF01636">
    <property type="entry name" value="APH"/>
    <property type="match status" value="1"/>
</dbReference>
<keyword evidence="4" id="KW-1185">Reference proteome</keyword>
<dbReference type="CDD" id="cd04697">
    <property type="entry name" value="NUDIX_Hydrolase"/>
    <property type="match status" value="1"/>
</dbReference>
<reference evidence="3 4" key="1">
    <citation type="submission" date="2019-06" db="EMBL/GenBank/DDBJ databases">
        <title>Sequencing the genomes of 1000 actinobacteria strains.</title>
        <authorList>
            <person name="Klenk H.-P."/>
        </authorList>
    </citation>
    <scope>NUCLEOTIDE SEQUENCE [LARGE SCALE GENOMIC DNA]</scope>
    <source>
        <strain evidence="3 4">DSM 17305</strain>
    </source>
</reference>